<dbReference type="GO" id="GO:0016020">
    <property type="term" value="C:membrane"/>
    <property type="evidence" value="ECO:0007669"/>
    <property type="project" value="UniProtKB-SubCell"/>
</dbReference>
<dbReference type="InterPro" id="IPR037185">
    <property type="entry name" value="EmrE-like"/>
</dbReference>
<feature type="transmembrane region" description="Helical" evidence="7">
    <location>
        <begin position="103"/>
        <end position="122"/>
    </location>
</feature>
<keyword evidence="4 7" id="KW-0812">Transmembrane</keyword>
<feature type="transmembrane region" description="Helical" evidence="7">
    <location>
        <begin position="131"/>
        <end position="151"/>
    </location>
</feature>
<evidence type="ECO:0000256" key="1">
    <source>
        <dbReference type="ARBA" id="ARBA00004141"/>
    </source>
</evidence>
<dbReference type="PANTHER" id="PTHR14233">
    <property type="entry name" value="DUF914-RELATED"/>
    <property type="match status" value="1"/>
</dbReference>
<evidence type="ECO:0008006" key="10">
    <source>
        <dbReference type="Google" id="ProtNLM"/>
    </source>
</evidence>
<evidence type="ECO:0000256" key="5">
    <source>
        <dbReference type="ARBA" id="ARBA00022989"/>
    </source>
</evidence>
<name>A0AAP0G0U7_9ASPA</name>
<keyword evidence="5 7" id="KW-1133">Transmembrane helix</keyword>
<comment type="caution">
    <text evidence="8">The sequence shown here is derived from an EMBL/GenBank/DDBJ whole genome shotgun (WGS) entry which is preliminary data.</text>
</comment>
<protein>
    <recommendedName>
        <fullName evidence="10">Solute carrier family 35 member F1</fullName>
    </recommendedName>
</protein>
<organism evidence="8 9">
    <name type="scientific">Platanthera zijinensis</name>
    <dbReference type="NCBI Taxonomy" id="2320716"/>
    <lineage>
        <taxon>Eukaryota</taxon>
        <taxon>Viridiplantae</taxon>
        <taxon>Streptophyta</taxon>
        <taxon>Embryophyta</taxon>
        <taxon>Tracheophyta</taxon>
        <taxon>Spermatophyta</taxon>
        <taxon>Magnoliopsida</taxon>
        <taxon>Liliopsida</taxon>
        <taxon>Asparagales</taxon>
        <taxon>Orchidaceae</taxon>
        <taxon>Orchidoideae</taxon>
        <taxon>Orchideae</taxon>
        <taxon>Orchidinae</taxon>
        <taxon>Platanthera</taxon>
    </lineage>
</organism>
<evidence type="ECO:0000256" key="2">
    <source>
        <dbReference type="ARBA" id="ARBA00007863"/>
    </source>
</evidence>
<evidence type="ECO:0000256" key="7">
    <source>
        <dbReference type="SAM" id="Phobius"/>
    </source>
</evidence>
<comment type="subcellular location">
    <subcellularLocation>
        <location evidence="1">Membrane</location>
        <topology evidence="1">Multi-pass membrane protein</topology>
    </subcellularLocation>
</comment>
<sequence length="165" mass="18485">MVSITKFLSKRWLIGLALGQFVSLLITSTGFASSELSRKGINAPTSQSFFNYVLLAVAYGGWMIYRKRPLQMKWYFYLLLGFVDVEANYLVVKAYQYTSLTSVMLLDCCTIPSVIFLTWIFLKTKYRPKKFVGVAICIAGLALVVFSDVHASDRAGKLGGHKVKS</sequence>
<dbReference type="AlphaFoldDB" id="A0AAP0G0U7"/>
<dbReference type="Proteomes" id="UP001418222">
    <property type="component" value="Unassembled WGS sequence"/>
</dbReference>
<feature type="transmembrane region" description="Helical" evidence="7">
    <location>
        <begin position="74"/>
        <end position="91"/>
    </location>
</feature>
<gene>
    <name evidence="8" type="ORF">KSP39_PZI016101</name>
</gene>
<dbReference type="EMBL" id="JBBWWQ010000014">
    <property type="protein sequence ID" value="KAK8931267.1"/>
    <property type="molecule type" value="Genomic_DNA"/>
</dbReference>
<keyword evidence="6 7" id="KW-0472">Membrane</keyword>
<comment type="similarity">
    <text evidence="2">Belongs to the SLC35F solute transporter family.</text>
</comment>
<dbReference type="PANTHER" id="PTHR14233:SF4">
    <property type="entry name" value="SOLUTE CARRIER FAMILY 35 MEMBER F2"/>
    <property type="match status" value="1"/>
</dbReference>
<evidence type="ECO:0000256" key="4">
    <source>
        <dbReference type="ARBA" id="ARBA00022692"/>
    </source>
</evidence>
<dbReference type="Pfam" id="PF06027">
    <property type="entry name" value="SLC35F"/>
    <property type="match status" value="1"/>
</dbReference>
<keyword evidence="3" id="KW-0813">Transport</keyword>
<evidence type="ECO:0000256" key="6">
    <source>
        <dbReference type="ARBA" id="ARBA00023136"/>
    </source>
</evidence>
<evidence type="ECO:0000313" key="8">
    <source>
        <dbReference type="EMBL" id="KAK8931267.1"/>
    </source>
</evidence>
<evidence type="ECO:0000313" key="9">
    <source>
        <dbReference type="Proteomes" id="UP001418222"/>
    </source>
</evidence>
<keyword evidence="9" id="KW-1185">Reference proteome</keyword>
<accession>A0AAP0G0U7</accession>
<reference evidence="8 9" key="1">
    <citation type="journal article" date="2022" name="Nat. Plants">
        <title>Genomes of leafy and leafless Platanthera orchids illuminate the evolution of mycoheterotrophy.</title>
        <authorList>
            <person name="Li M.H."/>
            <person name="Liu K.W."/>
            <person name="Li Z."/>
            <person name="Lu H.C."/>
            <person name="Ye Q.L."/>
            <person name="Zhang D."/>
            <person name="Wang J.Y."/>
            <person name="Li Y.F."/>
            <person name="Zhong Z.M."/>
            <person name="Liu X."/>
            <person name="Yu X."/>
            <person name="Liu D.K."/>
            <person name="Tu X.D."/>
            <person name="Liu B."/>
            <person name="Hao Y."/>
            <person name="Liao X.Y."/>
            <person name="Jiang Y.T."/>
            <person name="Sun W.H."/>
            <person name="Chen J."/>
            <person name="Chen Y.Q."/>
            <person name="Ai Y."/>
            <person name="Zhai J.W."/>
            <person name="Wu S.S."/>
            <person name="Zhou Z."/>
            <person name="Hsiao Y.Y."/>
            <person name="Wu W.L."/>
            <person name="Chen Y.Y."/>
            <person name="Lin Y.F."/>
            <person name="Hsu J.L."/>
            <person name="Li C.Y."/>
            <person name="Wang Z.W."/>
            <person name="Zhao X."/>
            <person name="Zhong W.Y."/>
            <person name="Ma X.K."/>
            <person name="Ma L."/>
            <person name="Huang J."/>
            <person name="Chen G.Z."/>
            <person name="Huang M.Z."/>
            <person name="Huang L."/>
            <person name="Peng D.H."/>
            <person name="Luo Y.B."/>
            <person name="Zou S.Q."/>
            <person name="Chen S.P."/>
            <person name="Lan S."/>
            <person name="Tsai W.C."/>
            <person name="Van de Peer Y."/>
            <person name="Liu Z.J."/>
        </authorList>
    </citation>
    <scope>NUCLEOTIDE SEQUENCE [LARGE SCALE GENOMIC DNA]</scope>
    <source>
        <strain evidence="8">Lor287</strain>
    </source>
</reference>
<dbReference type="SUPFAM" id="SSF103481">
    <property type="entry name" value="Multidrug resistance efflux transporter EmrE"/>
    <property type="match status" value="1"/>
</dbReference>
<feature type="transmembrane region" description="Helical" evidence="7">
    <location>
        <begin position="48"/>
        <end position="65"/>
    </location>
</feature>
<proteinExistence type="inferred from homology"/>
<dbReference type="InterPro" id="IPR009262">
    <property type="entry name" value="SLC35_F1/F2/F6"/>
</dbReference>
<dbReference type="GO" id="GO:0022857">
    <property type="term" value="F:transmembrane transporter activity"/>
    <property type="evidence" value="ECO:0007669"/>
    <property type="project" value="InterPro"/>
</dbReference>
<dbReference type="InterPro" id="IPR052221">
    <property type="entry name" value="SLC35F_Transporter"/>
</dbReference>
<evidence type="ECO:0000256" key="3">
    <source>
        <dbReference type="ARBA" id="ARBA00022448"/>
    </source>
</evidence>